<feature type="compositionally biased region" description="Acidic residues" evidence="2">
    <location>
        <begin position="240"/>
        <end position="258"/>
    </location>
</feature>
<feature type="coiled-coil region" evidence="1">
    <location>
        <begin position="380"/>
        <end position="491"/>
    </location>
</feature>
<evidence type="ECO:0000313" key="3">
    <source>
        <dbReference type="EMBL" id="KAK3267589.1"/>
    </source>
</evidence>
<feature type="coiled-coil region" evidence="1">
    <location>
        <begin position="651"/>
        <end position="731"/>
    </location>
</feature>
<protein>
    <submittedName>
        <fullName evidence="3">Uncharacterized protein</fullName>
    </submittedName>
</protein>
<comment type="caution">
    <text evidence="3">The sequence shown here is derived from an EMBL/GenBank/DDBJ whole genome shotgun (WGS) entry which is preliminary data.</text>
</comment>
<organism evidence="3 4">
    <name type="scientific">Cymbomonas tetramitiformis</name>
    <dbReference type="NCBI Taxonomy" id="36881"/>
    <lineage>
        <taxon>Eukaryota</taxon>
        <taxon>Viridiplantae</taxon>
        <taxon>Chlorophyta</taxon>
        <taxon>Pyramimonadophyceae</taxon>
        <taxon>Pyramimonadales</taxon>
        <taxon>Pyramimonadaceae</taxon>
        <taxon>Cymbomonas</taxon>
    </lineage>
</organism>
<keyword evidence="4" id="KW-1185">Reference proteome</keyword>
<feature type="compositionally biased region" description="Low complexity" evidence="2">
    <location>
        <begin position="13"/>
        <end position="46"/>
    </location>
</feature>
<keyword evidence="1" id="KW-0175">Coiled coil</keyword>
<name>A0AAE0L0S7_9CHLO</name>
<feature type="region of interest" description="Disordered" evidence="2">
    <location>
        <begin position="542"/>
        <end position="569"/>
    </location>
</feature>
<evidence type="ECO:0000256" key="1">
    <source>
        <dbReference type="SAM" id="Coils"/>
    </source>
</evidence>
<accession>A0AAE0L0S7</accession>
<evidence type="ECO:0000313" key="4">
    <source>
        <dbReference type="Proteomes" id="UP001190700"/>
    </source>
</evidence>
<gene>
    <name evidence="3" type="ORF">CYMTET_23866</name>
</gene>
<dbReference type="Proteomes" id="UP001190700">
    <property type="component" value="Unassembled WGS sequence"/>
</dbReference>
<feature type="region of interest" description="Disordered" evidence="2">
    <location>
        <begin position="159"/>
        <end position="201"/>
    </location>
</feature>
<dbReference type="EMBL" id="LGRX02012323">
    <property type="protein sequence ID" value="KAK3267589.1"/>
    <property type="molecule type" value="Genomic_DNA"/>
</dbReference>
<dbReference type="AlphaFoldDB" id="A0AAE0L0S7"/>
<reference evidence="3 4" key="1">
    <citation type="journal article" date="2015" name="Genome Biol. Evol.">
        <title>Comparative Genomics of a Bacterivorous Green Alga Reveals Evolutionary Causalities and Consequences of Phago-Mixotrophic Mode of Nutrition.</title>
        <authorList>
            <person name="Burns J.A."/>
            <person name="Paasch A."/>
            <person name="Narechania A."/>
            <person name="Kim E."/>
        </authorList>
    </citation>
    <scope>NUCLEOTIDE SEQUENCE [LARGE SCALE GENOMIC DNA]</scope>
    <source>
        <strain evidence="3 4">PLY_AMNH</strain>
    </source>
</reference>
<feature type="region of interest" description="Disordered" evidence="2">
    <location>
        <begin position="234"/>
        <end position="258"/>
    </location>
</feature>
<sequence length="754" mass="82509">MSSSEVKESPFNQALQLAQQWKAQPQQLPSSSSPLHRSSKSSESLSRPNPPQKSQAVSAGSLYHGLDLQGLVQQLMTEAFSREEELATLKSELESAAVEKGNLVNQLDILAAAVCQAAELRPVGQAEPPIELTVLIASETVLELTNKVGMEVAAAFEFESSDHREPAEPAPGDESIGERTEEGAGAPLHVGSGCTSGERPGVAEARTFDGFVATPVTPSDAAAKAGGVAAAGLGSANVEDNAEEPECEEDGAEEEEDEEGWRAVRSEMEAQLHRQHAQMNSLRFARAEAEAEAKRLREMSVDGVAMLRQLEEAHQTIRELQGELQRVGPTCAVAAAEVEEIQGVVHQREMDMKRLEEALNATREGREHAAAAQLALDEKLQAAQVELTEVKTEMGTAEEARRQAEVQQFAHHSRKESAEADKQELMRQVAAIQTKFLEEEAMRLQFEVQLEGRTRELEEMKKELQSCTWRIVEAQQRELGLQKQVESALAEGKGDVLGQSEREKQLEMRLQVVRAATAADTEELRNEKRVLQQRLKELQEQCDAQKSEVESQDPSSEAARPRPVAGQDDAAAEVDQLLARLEGAMELESVLRIQLADKEKATEKLKQEICAEKEKSSTIAASVVIATSDKDRLSQELSHQLASLGACEDIRRDLQQKLYLAEQEVQEVKRSRERVCARLEEAQLDAERLAKAGSAENGRAAEAAADLRAGKAAVEKEKERLAGELLELRKKVDDGKVCLPAAAPGRVEECILLA</sequence>
<feature type="region of interest" description="Disordered" evidence="2">
    <location>
        <begin position="1"/>
        <end position="58"/>
    </location>
</feature>
<evidence type="ECO:0000256" key="2">
    <source>
        <dbReference type="SAM" id="MobiDB-lite"/>
    </source>
</evidence>
<proteinExistence type="predicted"/>